<dbReference type="Gene3D" id="3.30.70.270">
    <property type="match status" value="1"/>
</dbReference>
<sequence>MPDPTDDPAILRGLLELSPDLVALSEFEGEVVYVNPSGLALVGLDKLPTNPPMTTAQFFTARGLEVAREVESALRDDGFWRGRSELRHHVTDAGIPAAVCCFIVRRAEGRPDLIASIIRDRTVGHRRDAELEAAAVTAQHHAAEQEALAELSRMAVDADLPELLSAATAAAGSLLGVESAVIFRHHTSTDSTLRVDAVTRVLGTDAVVRAGDESLAGYALKHNTQVVCADVDGETRFQTTTMTGLGLRSGVAVPISTAILWGALAIYSSDRRDYREWEVSFLTAITSIVSTALTRIDLDSQLRLRGMHDALTGLPNRTLAYEVIDDALARAREDSSSVALLLLDIDDFKIINDSLGHDSGDLALIRFTRRLTAATREQDTVARLGGDEFLVICEGIDSVAHAEELAHHIETAIAAPLSSGEAPTPLSVSIGIAVSEPGTTRRDLIHRADLAMYRVKDSGSGGYAVFDTGDMYDAERIRLLSTDLRHALGHGTLTLDYQPLVDIASGDVVAVEALARWDHPKFGPISPAEFVAVAERTGLATALGSWALQTACRQAAQWRAEWDIAIRVNVSALQLRSSAFPADVAAVLEETALPPHALGLEITETIWVSDTARVADTLTALHEMGIALLLDDLGKGHSSISYLDRYPVFECFKIDKSYIAALPNPRAQAVVAAIVALAKAFDVTVVGEGVETQAQFDSLVATGCDLAQGYLLGRPVNAELLTDLLQNARVNRFARP</sequence>
<feature type="domain" description="EAL" evidence="1">
    <location>
        <begin position="477"/>
        <end position="729"/>
    </location>
</feature>
<dbReference type="CDD" id="cd01949">
    <property type="entry name" value="GGDEF"/>
    <property type="match status" value="1"/>
</dbReference>
<reference evidence="3 4" key="1">
    <citation type="submission" date="2024-03" db="EMBL/GenBank/DDBJ databases">
        <title>Natural products discovery in diverse microorganisms through a two-stage MS feature dereplication strategy.</title>
        <authorList>
            <person name="Zhang R."/>
        </authorList>
    </citation>
    <scope>NUCLEOTIDE SEQUENCE [LARGE SCALE GENOMIC DNA]</scope>
    <source>
        <strain evidence="3 4">18930</strain>
    </source>
</reference>
<dbReference type="InterPro" id="IPR043128">
    <property type="entry name" value="Rev_trsase/Diguanyl_cyclase"/>
</dbReference>
<evidence type="ECO:0000259" key="2">
    <source>
        <dbReference type="PROSITE" id="PS50887"/>
    </source>
</evidence>
<name>A0ABZ2PGW7_9NOCA</name>
<dbReference type="SUPFAM" id="SSF55781">
    <property type="entry name" value="GAF domain-like"/>
    <property type="match status" value="1"/>
</dbReference>
<dbReference type="SMART" id="SM00065">
    <property type="entry name" value="GAF"/>
    <property type="match status" value="1"/>
</dbReference>
<dbReference type="Proteomes" id="UP001432000">
    <property type="component" value="Chromosome"/>
</dbReference>
<dbReference type="Pfam" id="PF00990">
    <property type="entry name" value="GGDEF"/>
    <property type="match status" value="1"/>
</dbReference>
<dbReference type="PROSITE" id="PS50887">
    <property type="entry name" value="GGDEF"/>
    <property type="match status" value="1"/>
</dbReference>
<evidence type="ECO:0000259" key="1">
    <source>
        <dbReference type="PROSITE" id="PS50883"/>
    </source>
</evidence>
<keyword evidence="4" id="KW-1185">Reference proteome</keyword>
<dbReference type="Gene3D" id="3.30.450.20">
    <property type="entry name" value="PAS domain"/>
    <property type="match status" value="1"/>
</dbReference>
<dbReference type="PANTHER" id="PTHR44757:SF2">
    <property type="entry name" value="BIOFILM ARCHITECTURE MAINTENANCE PROTEIN MBAA"/>
    <property type="match status" value="1"/>
</dbReference>
<evidence type="ECO:0000313" key="3">
    <source>
        <dbReference type="EMBL" id="WXG68385.1"/>
    </source>
</evidence>
<dbReference type="InterPro" id="IPR003018">
    <property type="entry name" value="GAF"/>
</dbReference>
<dbReference type="InterPro" id="IPR052155">
    <property type="entry name" value="Biofilm_reg_signaling"/>
</dbReference>
<dbReference type="PANTHER" id="PTHR44757">
    <property type="entry name" value="DIGUANYLATE CYCLASE DGCP"/>
    <property type="match status" value="1"/>
</dbReference>
<dbReference type="Gene3D" id="3.20.20.450">
    <property type="entry name" value="EAL domain"/>
    <property type="match status" value="1"/>
</dbReference>
<dbReference type="NCBIfam" id="TIGR00254">
    <property type="entry name" value="GGDEF"/>
    <property type="match status" value="1"/>
</dbReference>
<protein>
    <submittedName>
        <fullName evidence="3">EAL domain-containing protein</fullName>
    </submittedName>
</protein>
<proteinExistence type="predicted"/>
<dbReference type="Pfam" id="PF01590">
    <property type="entry name" value="GAF"/>
    <property type="match status" value="1"/>
</dbReference>
<dbReference type="InterPro" id="IPR029016">
    <property type="entry name" value="GAF-like_dom_sf"/>
</dbReference>
<dbReference type="PROSITE" id="PS50883">
    <property type="entry name" value="EAL"/>
    <property type="match status" value="1"/>
</dbReference>
<dbReference type="EMBL" id="CP147846">
    <property type="protein sequence ID" value="WXG68385.1"/>
    <property type="molecule type" value="Genomic_DNA"/>
</dbReference>
<dbReference type="Gene3D" id="3.30.450.40">
    <property type="match status" value="1"/>
</dbReference>
<feature type="domain" description="GGDEF" evidence="2">
    <location>
        <begin position="336"/>
        <end position="468"/>
    </location>
</feature>
<dbReference type="SMART" id="SM00052">
    <property type="entry name" value="EAL"/>
    <property type="match status" value="1"/>
</dbReference>
<evidence type="ECO:0000313" key="4">
    <source>
        <dbReference type="Proteomes" id="UP001432000"/>
    </source>
</evidence>
<dbReference type="SUPFAM" id="SSF141868">
    <property type="entry name" value="EAL domain-like"/>
    <property type="match status" value="1"/>
</dbReference>
<dbReference type="InterPro" id="IPR001633">
    <property type="entry name" value="EAL_dom"/>
</dbReference>
<dbReference type="SMART" id="SM00267">
    <property type="entry name" value="GGDEF"/>
    <property type="match status" value="1"/>
</dbReference>
<accession>A0ABZ2PGW7</accession>
<dbReference type="Pfam" id="PF00563">
    <property type="entry name" value="EAL"/>
    <property type="match status" value="1"/>
</dbReference>
<dbReference type="CDD" id="cd01948">
    <property type="entry name" value="EAL"/>
    <property type="match status" value="1"/>
</dbReference>
<dbReference type="InterPro" id="IPR029787">
    <property type="entry name" value="Nucleotide_cyclase"/>
</dbReference>
<dbReference type="InterPro" id="IPR000160">
    <property type="entry name" value="GGDEF_dom"/>
</dbReference>
<dbReference type="SUPFAM" id="SSF55073">
    <property type="entry name" value="Nucleotide cyclase"/>
    <property type="match status" value="1"/>
</dbReference>
<organism evidence="3 4">
    <name type="scientific">Rhodococcus sovatensis</name>
    <dbReference type="NCBI Taxonomy" id="1805840"/>
    <lineage>
        <taxon>Bacteria</taxon>
        <taxon>Bacillati</taxon>
        <taxon>Actinomycetota</taxon>
        <taxon>Actinomycetes</taxon>
        <taxon>Mycobacteriales</taxon>
        <taxon>Nocardiaceae</taxon>
        <taxon>Rhodococcus</taxon>
    </lineage>
</organism>
<gene>
    <name evidence="3" type="ORF">WDS16_24855</name>
</gene>
<dbReference type="InterPro" id="IPR035919">
    <property type="entry name" value="EAL_sf"/>
</dbReference>
<dbReference type="RefSeq" id="WP_338888564.1">
    <property type="nucleotide sequence ID" value="NZ_CP147846.1"/>
</dbReference>